<dbReference type="GO" id="GO:0004414">
    <property type="term" value="F:homoserine O-acetyltransferase activity"/>
    <property type="evidence" value="ECO:0007669"/>
    <property type="project" value="UniProtKB-EC"/>
</dbReference>
<dbReference type="SUPFAM" id="SSF53474">
    <property type="entry name" value="alpha/beta-Hydrolases"/>
    <property type="match status" value="1"/>
</dbReference>
<keyword evidence="2 4" id="KW-0012">Acyltransferase</keyword>
<dbReference type="EMBL" id="WOTB01000011">
    <property type="protein sequence ID" value="NHN84910.1"/>
    <property type="molecule type" value="Genomic_DNA"/>
</dbReference>
<comment type="subcellular location">
    <subcellularLocation>
        <location evidence="2">Cytoplasm</location>
    </subcellularLocation>
</comment>
<accession>A0ABX0JQU2</accession>
<organism evidence="4 5">
    <name type="scientific">Acetobacter musti</name>
    <dbReference type="NCBI Taxonomy" id="864732"/>
    <lineage>
        <taxon>Bacteria</taxon>
        <taxon>Pseudomonadati</taxon>
        <taxon>Pseudomonadota</taxon>
        <taxon>Alphaproteobacteria</taxon>
        <taxon>Acetobacterales</taxon>
        <taxon>Acetobacteraceae</taxon>
        <taxon>Acetobacter</taxon>
    </lineage>
</organism>
<dbReference type="Proteomes" id="UP000635278">
    <property type="component" value="Unassembled WGS sequence"/>
</dbReference>
<dbReference type="Pfam" id="PF00561">
    <property type="entry name" value="Abhydrolase_1"/>
    <property type="match status" value="1"/>
</dbReference>
<feature type="active site" description="Nucleophile" evidence="2">
    <location>
        <position position="165"/>
    </location>
</feature>
<gene>
    <name evidence="2" type="primary">metXA</name>
    <name evidence="4" type="ORF">GOB93_09680</name>
</gene>
<comment type="function">
    <text evidence="2">Transfers an acetyl group from acetyl-CoA to L-homoserine, forming acetyl-L-homoserine.</text>
</comment>
<comment type="catalytic activity">
    <reaction evidence="2">
        <text>L-homoserine + acetyl-CoA = O-acetyl-L-homoserine + CoA</text>
        <dbReference type="Rhea" id="RHEA:13701"/>
        <dbReference type="ChEBI" id="CHEBI:57287"/>
        <dbReference type="ChEBI" id="CHEBI:57288"/>
        <dbReference type="ChEBI" id="CHEBI:57476"/>
        <dbReference type="ChEBI" id="CHEBI:57716"/>
        <dbReference type="EC" id="2.3.1.31"/>
    </reaction>
</comment>
<feature type="active site" evidence="2">
    <location>
        <position position="343"/>
    </location>
</feature>
<keyword evidence="2" id="KW-0963">Cytoplasm</keyword>
<evidence type="ECO:0000313" key="5">
    <source>
        <dbReference type="Proteomes" id="UP000635278"/>
    </source>
</evidence>
<dbReference type="PIRSF" id="PIRSF000443">
    <property type="entry name" value="Homoser_Ac_trans"/>
    <property type="match status" value="1"/>
</dbReference>
<comment type="caution">
    <text evidence="4">The sequence shown here is derived from an EMBL/GenBank/DDBJ whole genome shotgun (WGS) entry which is preliminary data.</text>
</comment>
<evidence type="ECO:0000259" key="3">
    <source>
        <dbReference type="Pfam" id="PF00561"/>
    </source>
</evidence>
<feature type="binding site" evidence="2">
    <location>
        <position position="377"/>
    </location>
    <ligand>
        <name>substrate</name>
    </ligand>
</feature>
<dbReference type="HAMAP" id="MF_00296">
    <property type="entry name" value="MetX_acyltransf"/>
    <property type="match status" value="1"/>
</dbReference>
<dbReference type="InterPro" id="IPR008220">
    <property type="entry name" value="HAT_MetX-like"/>
</dbReference>
<feature type="active site" evidence="2">
    <location>
        <position position="376"/>
    </location>
</feature>
<dbReference type="InterPro" id="IPR029058">
    <property type="entry name" value="AB_hydrolase_fold"/>
</dbReference>
<proteinExistence type="inferred from homology"/>
<dbReference type="RefSeq" id="WP_173583309.1">
    <property type="nucleotide sequence ID" value="NZ_WOTB01000011.1"/>
</dbReference>
<comment type="similarity">
    <text evidence="2">Belongs to the AB hydrolase superfamily. MetX family.</text>
</comment>
<feature type="binding site" evidence="2">
    <location>
        <position position="235"/>
    </location>
    <ligand>
        <name>substrate</name>
    </ligand>
</feature>
<evidence type="ECO:0000313" key="4">
    <source>
        <dbReference type="EMBL" id="NHN84910.1"/>
    </source>
</evidence>
<evidence type="ECO:0000256" key="1">
    <source>
        <dbReference type="ARBA" id="ARBA00022679"/>
    </source>
</evidence>
<dbReference type="PANTHER" id="PTHR32268:SF11">
    <property type="entry name" value="HOMOSERINE O-ACETYLTRANSFERASE"/>
    <property type="match status" value="1"/>
</dbReference>
<dbReference type="PANTHER" id="PTHR32268">
    <property type="entry name" value="HOMOSERINE O-ACETYLTRANSFERASE"/>
    <property type="match status" value="1"/>
</dbReference>
<comment type="caution">
    <text evidence="2">Lacks conserved residue(s) required for the propagation of feature annotation.</text>
</comment>
<reference evidence="4 5" key="1">
    <citation type="journal article" date="2020" name="Int. J. Syst. Evol. Microbiol.">
        <title>Novel acetic acid bacteria from cider fermentations: Acetobacter conturbans sp. nov. and Acetobacter fallax sp. nov.</title>
        <authorList>
            <person name="Sombolestani A.S."/>
            <person name="Cleenwerck I."/>
            <person name="Cnockaert M."/>
            <person name="Borremans W."/>
            <person name="Wieme A.D."/>
            <person name="De Vuyst L."/>
            <person name="Vandamme P."/>
        </authorList>
    </citation>
    <scope>NUCLEOTIDE SEQUENCE [LARGE SCALE GENOMIC DNA]</scope>
    <source>
        <strain evidence="4 5">LMG 30640</strain>
    </source>
</reference>
<dbReference type="NCBIfam" id="TIGR01392">
    <property type="entry name" value="homoserO_Ac_trn"/>
    <property type="match status" value="1"/>
</dbReference>
<keyword evidence="5" id="KW-1185">Reference proteome</keyword>
<feature type="domain" description="AB hydrolase-1" evidence="3">
    <location>
        <begin position="48"/>
        <end position="381"/>
    </location>
</feature>
<dbReference type="EC" id="2.3.1.31" evidence="2"/>
<comment type="pathway">
    <text evidence="2">Amino-acid biosynthesis; L-methionine biosynthesis via de novo pathway; O-acetyl-L-homoserine from L-homoserine: step 1/1.</text>
</comment>
<name>A0ABX0JQU2_9PROT</name>
<protein>
    <recommendedName>
        <fullName evidence="2">Homoserine O-acetyltransferase</fullName>
        <shortName evidence="2">HAT</shortName>
        <ecNumber evidence="2">2.3.1.31</ecNumber>
    </recommendedName>
    <alternativeName>
        <fullName evidence="2">Homoserine transacetylase</fullName>
        <shortName evidence="2">HTA</shortName>
    </alternativeName>
</protein>
<keyword evidence="1 2" id="KW-0808">Transferase</keyword>
<dbReference type="Gene3D" id="3.40.50.1820">
    <property type="entry name" value="alpha/beta hydrolase"/>
    <property type="match status" value="1"/>
</dbReference>
<keyword evidence="2" id="KW-0486">Methionine biosynthesis</keyword>
<dbReference type="NCBIfam" id="NF001209">
    <property type="entry name" value="PRK00175.1"/>
    <property type="match status" value="1"/>
</dbReference>
<comment type="subunit">
    <text evidence="2">Homodimer.</text>
</comment>
<evidence type="ECO:0000256" key="2">
    <source>
        <dbReference type="HAMAP-Rule" id="MF_00296"/>
    </source>
</evidence>
<keyword evidence="2" id="KW-0028">Amino-acid biosynthesis</keyword>
<dbReference type="InterPro" id="IPR000073">
    <property type="entry name" value="AB_hydrolase_1"/>
</dbReference>
<sequence>MDQTDISAPVEHDRAVFPDGLMLDCGTVLAPVEIAYRTYGVLSPDRNNAILVCHALTGDQYLAETHPVTGRKGWWDRMVGPGKPIDTNRFFVICSNVLGGCMGSTGPRSPRPSAIGAQDDSGAAPVAEPWGTDFPPITIRDMVRAQNALVRHLGIERLFAVVGGSMGGMQVLEWAATYPDMVFAAVPIATAPFHSAQNIAFNEVSRQAIFADPEWHGGRYWEVGAVPARGLAVARMMAHITYLSEEALTRKFGRRVRRESMPPATPCTVAEPQSLSLFGEIFEVESYLRHQGSSFVRRFDANSYLTITRAMDWMDLGAEHDGDYGGPFAGTRTRFCVISFSSDWLFPTSQSRILVRALNRAAANVSFVEIESDKGHDAFLLDEPDFDRTVRGFLSGAAEHAGLECSVAKAEGIRGDGVVLP</sequence>